<evidence type="ECO:0000313" key="2">
    <source>
        <dbReference type="EMBL" id="QBQ07250.1"/>
    </source>
</evidence>
<dbReference type="KEGG" id="sgq:SGLAD_v1c00490"/>
<dbReference type="GO" id="GO:0015074">
    <property type="term" value="P:DNA integration"/>
    <property type="evidence" value="ECO:0007669"/>
    <property type="project" value="InterPro"/>
</dbReference>
<proteinExistence type="predicted"/>
<name>A0A4P7AIC9_9MOLU</name>
<dbReference type="Gene3D" id="3.30.420.10">
    <property type="entry name" value="Ribonuclease H-like superfamily/Ribonuclease H"/>
    <property type="match status" value="1"/>
</dbReference>
<dbReference type="InterPro" id="IPR036397">
    <property type="entry name" value="RNaseH_sf"/>
</dbReference>
<gene>
    <name evidence="2" type="ORF">SGLAD_v1c00490</name>
</gene>
<keyword evidence="3" id="KW-1185">Reference proteome</keyword>
<dbReference type="SUPFAM" id="SSF53098">
    <property type="entry name" value="Ribonuclease H-like"/>
    <property type="match status" value="1"/>
</dbReference>
<dbReference type="EMBL" id="CP038013">
    <property type="protein sequence ID" value="QBQ07250.1"/>
    <property type="molecule type" value="Genomic_DNA"/>
</dbReference>
<evidence type="ECO:0000313" key="3">
    <source>
        <dbReference type="Proteomes" id="UP000294309"/>
    </source>
</evidence>
<dbReference type="InterPro" id="IPR012337">
    <property type="entry name" value="RNaseH-like_sf"/>
</dbReference>
<dbReference type="Proteomes" id="UP000294309">
    <property type="component" value="Chromosome"/>
</dbReference>
<evidence type="ECO:0000259" key="1">
    <source>
        <dbReference type="Pfam" id="PF13333"/>
    </source>
</evidence>
<dbReference type="RefSeq" id="WP_166739143.1">
    <property type="nucleotide sequence ID" value="NZ_CP038013.1"/>
</dbReference>
<sequence>MLKKNNMIISISRPGNSIYNAMCETFFSSLKEEWKTKLKQNSFINLKKVIDNYVEFYNYTRIMIKHNGPPAYAYIGFIPHKKNTSNNFEVFL</sequence>
<dbReference type="AlphaFoldDB" id="A0A4P7AIC9"/>
<reference evidence="2 3" key="1">
    <citation type="submission" date="2019-03" db="EMBL/GenBank/DDBJ databases">
        <title>Complete genome sequence of Spiroplasma gladiatoris TG-1 (DSM 22552).</title>
        <authorList>
            <person name="Lin Y.-C."/>
            <person name="Chou L."/>
            <person name="Kuo C.-H."/>
        </authorList>
    </citation>
    <scope>NUCLEOTIDE SEQUENCE [LARGE SCALE GENOMIC DNA]</scope>
    <source>
        <strain evidence="2 3">TG-1</strain>
    </source>
</reference>
<accession>A0A4P7AIC9</accession>
<feature type="domain" description="Integrase catalytic" evidence="1">
    <location>
        <begin position="24"/>
        <end position="72"/>
    </location>
</feature>
<organism evidence="2 3">
    <name type="scientific">Spiroplasma gladiatoris</name>
    <dbReference type="NCBI Taxonomy" id="2143"/>
    <lineage>
        <taxon>Bacteria</taxon>
        <taxon>Bacillati</taxon>
        <taxon>Mycoplasmatota</taxon>
        <taxon>Mollicutes</taxon>
        <taxon>Entomoplasmatales</taxon>
        <taxon>Spiroplasmataceae</taxon>
        <taxon>Spiroplasma</taxon>
    </lineage>
</organism>
<dbReference type="GO" id="GO:0003676">
    <property type="term" value="F:nucleic acid binding"/>
    <property type="evidence" value="ECO:0007669"/>
    <property type="project" value="InterPro"/>
</dbReference>
<dbReference type="InterPro" id="IPR001584">
    <property type="entry name" value="Integrase_cat-core"/>
</dbReference>
<dbReference type="Pfam" id="PF13333">
    <property type="entry name" value="rve_2"/>
    <property type="match status" value="1"/>
</dbReference>
<protein>
    <submittedName>
        <fullName evidence="2">IS3 family transposase</fullName>
    </submittedName>
</protein>